<dbReference type="GeneID" id="19013777"/>
<evidence type="ECO:0000256" key="6">
    <source>
        <dbReference type="ARBA" id="ARBA00022989"/>
    </source>
</evidence>
<dbReference type="AlphaFoldDB" id="K8F393"/>
<dbReference type="SUPFAM" id="SSF51206">
    <property type="entry name" value="cAMP-binding domain-like"/>
    <property type="match status" value="2"/>
</dbReference>
<feature type="domain" description="Cyclic nucleotide-binding" evidence="11">
    <location>
        <begin position="538"/>
        <end position="673"/>
    </location>
</feature>
<dbReference type="RefSeq" id="XP_007510962.1">
    <property type="nucleotide sequence ID" value="XM_007510900.1"/>
</dbReference>
<evidence type="ECO:0000256" key="4">
    <source>
        <dbReference type="ARBA" id="ARBA00022692"/>
    </source>
</evidence>
<keyword evidence="4 9" id="KW-0812">Transmembrane</keyword>
<dbReference type="Gene3D" id="2.60.120.10">
    <property type="entry name" value="Jelly Rolls"/>
    <property type="match status" value="2"/>
</dbReference>
<dbReference type="CDD" id="cd00038">
    <property type="entry name" value="CAP_ED"/>
    <property type="match status" value="2"/>
</dbReference>
<evidence type="ECO:0000256" key="3">
    <source>
        <dbReference type="ARBA" id="ARBA00022448"/>
    </source>
</evidence>
<feature type="compositionally biased region" description="Low complexity" evidence="10">
    <location>
        <begin position="1"/>
        <end position="18"/>
    </location>
</feature>
<evidence type="ECO:0000313" key="12">
    <source>
        <dbReference type="EMBL" id="CCO66522.1"/>
    </source>
</evidence>
<comment type="similarity">
    <text evidence="2">Belongs to the mitochondrial carrier (TC 2.A.29) family.</text>
</comment>
<gene>
    <name evidence="12" type="ORF">Bathy09g02700</name>
</gene>
<feature type="compositionally biased region" description="Basic and acidic residues" evidence="10">
    <location>
        <begin position="475"/>
        <end position="488"/>
    </location>
</feature>
<dbReference type="InterPro" id="IPR050567">
    <property type="entry name" value="Mitochondrial_Carrier"/>
</dbReference>
<evidence type="ECO:0000256" key="10">
    <source>
        <dbReference type="SAM" id="MobiDB-lite"/>
    </source>
</evidence>
<dbReference type="SMART" id="SM00100">
    <property type="entry name" value="cNMP"/>
    <property type="match status" value="2"/>
</dbReference>
<dbReference type="GO" id="GO:0031966">
    <property type="term" value="C:mitochondrial membrane"/>
    <property type="evidence" value="ECO:0007669"/>
    <property type="project" value="UniProtKB-SubCell"/>
</dbReference>
<dbReference type="GO" id="GO:0022857">
    <property type="term" value="F:transmembrane transporter activity"/>
    <property type="evidence" value="ECO:0007669"/>
    <property type="project" value="TreeGrafter"/>
</dbReference>
<keyword evidence="7" id="KW-0496">Mitochondrion</keyword>
<dbReference type="InterPro" id="IPR018108">
    <property type="entry name" value="MCP_transmembrane"/>
</dbReference>
<sequence>MSVKSSASSSSALRGGRLPRIPLGKKYSSTDNGETTNSASPSSSSSNNNNNVKNLLNAPLQKIKLPNWTSIPNACVASAIAVCCTNPMDRAKTLQQLPGKNNWGESSFEVVRNMAKREGFLAGPYRGLPSAVAREASKNMFRIGLFTPLLLALHPPGKHRNAQTGEEVPVPAWKRFVAGSLSGALGAVSSNPFDLVKTRMQVPADMCEYTGLTNAFSTIMKGEGWKALYKGVGASVCRDMLGSSVNLTVQSVASEWMIQKEVFPPGSPWLGGVSGVLSAAASVAVMQPIDTSRAYVYLKPHIFSNSIEAMRYIVLKEGPLKLYKGAIPHFLRTAPHYAAMFSILEYITGKERVIVRDLNAKRFRELGIFDKDVSNELAKMCKVKVFKPKQEISKSGDVEKEMVLIVRGKALTPNSGVASSGSYFGEQSLIHENHRAGETVVAKTSTTCLVVDKMDFKRATLRAQRLRGQVKKRTTKADEKDDDKDQDRFTAATSDFSTDGDAMMGYYAKKMDEIEYREQLSTSWRKSRDKKLIDSVQVFKGMSPYERALIVESAKKRRYESGEKIIREGDRDKEKTFFVVLKGRAAMVARDADFDEDKLINMKNPQQIRKIVRTFAPGGHFGGKALLTGNPRQMTIVARGNVEALAIDGQSLRELREKDPNLVEKIKKNLKRESDKIGDWRFSSMMMA</sequence>
<evidence type="ECO:0000256" key="2">
    <source>
        <dbReference type="ARBA" id="ARBA00006375"/>
    </source>
</evidence>
<dbReference type="Pfam" id="PF00153">
    <property type="entry name" value="Mito_carr"/>
    <property type="match status" value="3"/>
</dbReference>
<feature type="region of interest" description="Disordered" evidence="10">
    <location>
        <begin position="1"/>
        <end position="53"/>
    </location>
</feature>
<dbReference type="PANTHER" id="PTHR45624">
    <property type="entry name" value="MITOCHONDRIAL BASIC AMINO ACIDS TRANSPORTER-RELATED"/>
    <property type="match status" value="1"/>
</dbReference>
<accession>K8F393</accession>
<feature type="region of interest" description="Disordered" evidence="10">
    <location>
        <begin position="467"/>
        <end position="493"/>
    </location>
</feature>
<evidence type="ECO:0000256" key="9">
    <source>
        <dbReference type="PROSITE-ProRule" id="PRU00282"/>
    </source>
</evidence>
<organism evidence="12 13">
    <name type="scientific">Bathycoccus prasinos</name>
    <dbReference type="NCBI Taxonomy" id="41875"/>
    <lineage>
        <taxon>Eukaryota</taxon>
        <taxon>Viridiplantae</taxon>
        <taxon>Chlorophyta</taxon>
        <taxon>Mamiellophyceae</taxon>
        <taxon>Mamiellales</taxon>
        <taxon>Bathycoccaceae</taxon>
        <taxon>Bathycoccus</taxon>
    </lineage>
</organism>
<feature type="compositionally biased region" description="Polar residues" evidence="10">
    <location>
        <begin position="27"/>
        <end position="36"/>
    </location>
</feature>
<evidence type="ECO:0000256" key="8">
    <source>
        <dbReference type="ARBA" id="ARBA00023136"/>
    </source>
</evidence>
<keyword evidence="5" id="KW-0677">Repeat</keyword>
<dbReference type="EMBL" id="FO082270">
    <property type="protein sequence ID" value="CCO66522.1"/>
    <property type="molecule type" value="Genomic_DNA"/>
</dbReference>
<dbReference type="KEGG" id="bpg:Bathy09g02700"/>
<dbReference type="InterPro" id="IPR000595">
    <property type="entry name" value="cNMP-bd_dom"/>
</dbReference>
<reference evidence="12 13" key="1">
    <citation type="submission" date="2011-10" db="EMBL/GenBank/DDBJ databases">
        <authorList>
            <person name="Genoscope - CEA"/>
        </authorList>
    </citation>
    <scope>NUCLEOTIDE SEQUENCE [LARGE SCALE GENOMIC DNA]</scope>
    <source>
        <strain evidence="12 13">RCC 1105</strain>
    </source>
</reference>
<protein>
    <submittedName>
        <fullName evidence="12">Mitochondrial carrier family</fullName>
    </submittedName>
</protein>
<keyword evidence="13" id="KW-1185">Reference proteome</keyword>
<feature type="domain" description="Cyclic nucleotide-binding" evidence="11">
    <location>
        <begin position="365"/>
        <end position="458"/>
    </location>
</feature>
<dbReference type="Gene3D" id="1.50.40.10">
    <property type="entry name" value="Mitochondrial carrier domain"/>
    <property type="match status" value="1"/>
</dbReference>
<comment type="subcellular location">
    <subcellularLocation>
        <location evidence="1">Mitochondrion membrane</location>
        <topology evidence="1">Multi-pass membrane protein</topology>
    </subcellularLocation>
</comment>
<dbReference type="PROSITE" id="PS50920">
    <property type="entry name" value="SOLCAR"/>
    <property type="match status" value="2"/>
</dbReference>
<evidence type="ECO:0000256" key="1">
    <source>
        <dbReference type="ARBA" id="ARBA00004225"/>
    </source>
</evidence>
<dbReference type="STRING" id="41875.K8F393"/>
<name>K8F393_9CHLO</name>
<keyword evidence="8 9" id="KW-0472">Membrane</keyword>
<feature type="compositionally biased region" description="Low complexity" evidence="10">
    <location>
        <begin position="37"/>
        <end position="53"/>
    </location>
</feature>
<dbReference type="eggNOG" id="KOG0755">
    <property type="taxonomic scope" value="Eukaryota"/>
</dbReference>
<dbReference type="Proteomes" id="UP000198341">
    <property type="component" value="Chromosome 9"/>
</dbReference>
<dbReference type="InterPro" id="IPR018490">
    <property type="entry name" value="cNMP-bd_dom_sf"/>
</dbReference>
<dbReference type="OrthoDB" id="496483at2759"/>
<feature type="repeat" description="Solcar" evidence="9">
    <location>
        <begin position="170"/>
        <end position="256"/>
    </location>
</feature>
<dbReference type="InterPro" id="IPR023395">
    <property type="entry name" value="MCP_dom_sf"/>
</dbReference>
<dbReference type="SUPFAM" id="SSF103506">
    <property type="entry name" value="Mitochondrial carrier"/>
    <property type="match status" value="1"/>
</dbReference>
<evidence type="ECO:0000313" key="13">
    <source>
        <dbReference type="Proteomes" id="UP000198341"/>
    </source>
</evidence>
<evidence type="ECO:0000256" key="7">
    <source>
        <dbReference type="ARBA" id="ARBA00023128"/>
    </source>
</evidence>
<feature type="repeat" description="Solcar" evidence="9">
    <location>
        <begin position="266"/>
        <end position="350"/>
    </location>
</feature>
<dbReference type="PANTHER" id="PTHR45624:SF10">
    <property type="entry name" value="SLC (SOLUTE CARRIER) HOMOLOG"/>
    <property type="match status" value="1"/>
</dbReference>
<keyword evidence="3" id="KW-0813">Transport</keyword>
<dbReference type="Pfam" id="PF00027">
    <property type="entry name" value="cNMP_binding"/>
    <property type="match status" value="2"/>
</dbReference>
<keyword evidence="6" id="KW-1133">Transmembrane helix</keyword>
<dbReference type="PROSITE" id="PS50042">
    <property type="entry name" value="CNMP_BINDING_3"/>
    <property type="match status" value="2"/>
</dbReference>
<dbReference type="InterPro" id="IPR014710">
    <property type="entry name" value="RmlC-like_jellyroll"/>
</dbReference>
<evidence type="ECO:0000259" key="11">
    <source>
        <dbReference type="PROSITE" id="PS50042"/>
    </source>
</evidence>
<proteinExistence type="inferred from homology"/>
<evidence type="ECO:0000256" key="5">
    <source>
        <dbReference type="ARBA" id="ARBA00022737"/>
    </source>
</evidence>